<organism evidence="1 2">
    <name type="scientific">Carpediemonas membranifera</name>
    <dbReference type="NCBI Taxonomy" id="201153"/>
    <lineage>
        <taxon>Eukaryota</taxon>
        <taxon>Metamonada</taxon>
        <taxon>Carpediemonas-like organisms</taxon>
        <taxon>Carpediemonas</taxon>
    </lineage>
</organism>
<dbReference type="AlphaFoldDB" id="A0A8J6B3B1"/>
<comment type="caution">
    <text evidence="1">The sequence shown here is derived from an EMBL/GenBank/DDBJ whole genome shotgun (WGS) entry which is preliminary data.</text>
</comment>
<gene>
    <name evidence="1" type="ORF">J8273_0019</name>
</gene>
<evidence type="ECO:0000313" key="1">
    <source>
        <dbReference type="EMBL" id="KAG9394818.1"/>
    </source>
</evidence>
<protein>
    <submittedName>
        <fullName evidence="1">Uncharacterized protein</fullName>
    </submittedName>
</protein>
<dbReference type="Proteomes" id="UP000717585">
    <property type="component" value="Unassembled WGS sequence"/>
</dbReference>
<sequence>MIRSGCREVRNCTGDVSLVLAGQSSEAGMSDDAFESLSRNARAISLTEQSSLAVFSSSVPSKVPGGRRK</sequence>
<accession>A0A8J6B3B1</accession>
<proteinExistence type="predicted"/>
<reference evidence="1" key="1">
    <citation type="submission" date="2021-05" db="EMBL/GenBank/DDBJ databases">
        <title>A free-living protist that lacks canonical eukaryotic 1 DNA replication and segregation systems.</title>
        <authorList>
            <person name="Salas-Leiva D.E."/>
            <person name="Tromer E.C."/>
            <person name="Curtis B.A."/>
            <person name="Jerlstrom-Hultqvist J."/>
            <person name="Kolisko M."/>
            <person name="Yi Z."/>
            <person name="Salas-Leiva J.S."/>
            <person name="Gallot-Lavallee L."/>
            <person name="Kops G.J.P.L."/>
            <person name="Archibald J.M."/>
            <person name="Simpson A.G.B."/>
            <person name="Roger A.J."/>
        </authorList>
    </citation>
    <scope>NUCLEOTIDE SEQUENCE</scope>
    <source>
        <strain evidence="1">BICM</strain>
    </source>
</reference>
<dbReference type="EMBL" id="JAHDYR010000012">
    <property type="protein sequence ID" value="KAG9394818.1"/>
    <property type="molecule type" value="Genomic_DNA"/>
</dbReference>
<evidence type="ECO:0000313" key="2">
    <source>
        <dbReference type="Proteomes" id="UP000717585"/>
    </source>
</evidence>
<keyword evidence="2" id="KW-1185">Reference proteome</keyword>
<name>A0A8J6B3B1_9EUKA</name>